<dbReference type="RefSeq" id="WP_386664516.1">
    <property type="nucleotide sequence ID" value="NZ_JBHLTG010000001.1"/>
</dbReference>
<comment type="caution">
    <text evidence="2">The sequence shown here is derived from an EMBL/GenBank/DDBJ whole genome shotgun (WGS) entry which is preliminary data.</text>
</comment>
<protein>
    <submittedName>
        <fullName evidence="2">Uncharacterized protein</fullName>
    </submittedName>
</protein>
<gene>
    <name evidence="2" type="ORF">ACFFGH_02505</name>
</gene>
<dbReference type="Proteomes" id="UP001589896">
    <property type="component" value="Unassembled WGS sequence"/>
</dbReference>
<keyword evidence="3" id="KW-1185">Reference proteome</keyword>
<evidence type="ECO:0000313" key="2">
    <source>
        <dbReference type="EMBL" id="MFC0676724.1"/>
    </source>
</evidence>
<dbReference type="EMBL" id="JBHLTG010000001">
    <property type="protein sequence ID" value="MFC0676724.1"/>
    <property type="molecule type" value="Genomic_DNA"/>
</dbReference>
<evidence type="ECO:0000313" key="3">
    <source>
        <dbReference type="Proteomes" id="UP001589896"/>
    </source>
</evidence>
<reference evidence="2 3" key="1">
    <citation type="submission" date="2024-09" db="EMBL/GenBank/DDBJ databases">
        <authorList>
            <person name="Sun Q."/>
            <person name="Mori K."/>
        </authorList>
    </citation>
    <scope>NUCLEOTIDE SEQUENCE [LARGE SCALE GENOMIC DNA]</scope>
    <source>
        <strain evidence="2 3">KCTC 23076</strain>
    </source>
</reference>
<name>A0ABV6RIB0_9GAMM</name>
<feature type="compositionally biased region" description="Basic and acidic residues" evidence="1">
    <location>
        <begin position="166"/>
        <end position="183"/>
    </location>
</feature>
<feature type="region of interest" description="Disordered" evidence="1">
    <location>
        <begin position="160"/>
        <end position="199"/>
    </location>
</feature>
<sequence length="199" mass="20982">MVPLGEYNFDLDRLDPRVAMDLGDQGYAVVRGEDWANLEVALQLAARGASVEAQPGGPQPCCVDQNAVGMALQQGSTLTAQVYEGRDGVLRLVGSNMRRPWVGAGDAPHYEVGEACLDLSALSGDLLDAIARQGHGAAHGRDRDAVLRSVTRWAEPRTPLVGRLLGSDDRGLKSTAKGPDDRSPPAATTGVPKPPEHAA</sequence>
<accession>A0ABV6RIB0</accession>
<evidence type="ECO:0000256" key="1">
    <source>
        <dbReference type="SAM" id="MobiDB-lite"/>
    </source>
</evidence>
<organism evidence="2 3">
    <name type="scientific">Lysobacter korlensis</name>
    <dbReference type="NCBI Taxonomy" id="553636"/>
    <lineage>
        <taxon>Bacteria</taxon>
        <taxon>Pseudomonadati</taxon>
        <taxon>Pseudomonadota</taxon>
        <taxon>Gammaproteobacteria</taxon>
        <taxon>Lysobacterales</taxon>
        <taxon>Lysobacteraceae</taxon>
        <taxon>Lysobacter</taxon>
    </lineage>
</organism>
<proteinExistence type="predicted"/>